<proteinExistence type="predicted"/>
<dbReference type="Pfam" id="PF10775">
    <property type="entry name" value="ATP_sub_h"/>
    <property type="match status" value="1"/>
</dbReference>
<dbReference type="EMBL" id="JEMT01016792">
    <property type="protein sequence ID" value="EXX69690.1"/>
    <property type="molecule type" value="Genomic_DNA"/>
</dbReference>
<organism evidence="1 2">
    <name type="scientific">Rhizophagus irregularis (strain DAOM 197198w)</name>
    <name type="common">Glomus intraradices</name>
    <dbReference type="NCBI Taxonomy" id="1432141"/>
    <lineage>
        <taxon>Eukaryota</taxon>
        <taxon>Fungi</taxon>
        <taxon>Fungi incertae sedis</taxon>
        <taxon>Mucoromycota</taxon>
        <taxon>Glomeromycotina</taxon>
        <taxon>Glomeromycetes</taxon>
        <taxon>Glomerales</taxon>
        <taxon>Glomeraceae</taxon>
        <taxon>Rhizophagus</taxon>
    </lineage>
</organism>
<sequence length="115" mass="12656">MSLLASRYLRRTFGLSRSTPIVRNFTASGPVKDIIQDLYVKEIKAYQPPSAAAGSEVGQVKKLSLSTSEPPKIDADVSSELTAYETEEIPPPEKILAAQSLEKQIFTEKENVHAH</sequence>
<dbReference type="AlphaFoldDB" id="A0A015JR02"/>
<evidence type="ECO:0000313" key="1">
    <source>
        <dbReference type="EMBL" id="EXX69690.1"/>
    </source>
</evidence>
<dbReference type="GO" id="GO:0046933">
    <property type="term" value="F:proton-transporting ATP synthase activity, rotational mechanism"/>
    <property type="evidence" value="ECO:0007669"/>
    <property type="project" value="TreeGrafter"/>
</dbReference>
<accession>A0A015JR02</accession>
<dbReference type="OrthoDB" id="274752at2759"/>
<dbReference type="HOGENOM" id="CLU_2110231_0_0_1"/>
<name>A0A015JR02_RHIIW</name>
<comment type="caution">
    <text evidence="1">The sequence shown here is derived from an EMBL/GenBank/DDBJ whole genome shotgun (WGS) entry which is preliminary data.</text>
</comment>
<dbReference type="PANTHER" id="PTHR28207">
    <property type="entry name" value="ATP SYNTHASE SUBUNIT H, MITOCHONDRIAL"/>
    <property type="match status" value="1"/>
</dbReference>
<keyword evidence="2" id="KW-1185">Reference proteome</keyword>
<reference evidence="1 2" key="1">
    <citation type="submission" date="2014-02" db="EMBL/GenBank/DDBJ databases">
        <title>Single nucleus genome sequencing reveals high similarity among nuclei of an endomycorrhizal fungus.</title>
        <authorList>
            <person name="Lin K."/>
            <person name="Geurts R."/>
            <person name="Zhang Z."/>
            <person name="Limpens E."/>
            <person name="Saunders D.G."/>
            <person name="Mu D."/>
            <person name="Pang E."/>
            <person name="Cao H."/>
            <person name="Cha H."/>
            <person name="Lin T."/>
            <person name="Zhou Q."/>
            <person name="Shang Y."/>
            <person name="Li Y."/>
            <person name="Ivanov S."/>
            <person name="Sharma T."/>
            <person name="Velzen R.V."/>
            <person name="Ruijter N.D."/>
            <person name="Aanen D.K."/>
            <person name="Win J."/>
            <person name="Kamoun S."/>
            <person name="Bisseling T."/>
            <person name="Huang S."/>
        </authorList>
    </citation>
    <scope>NUCLEOTIDE SEQUENCE [LARGE SCALE GENOMIC DNA]</scope>
    <source>
        <strain evidence="2">DAOM197198w</strain>
    </source>
</reference>
<gene>
    <name evidence="1" type="ORF">RirG_093780</name>
</gene>
<dbReference type="InterPro" id="IPR019711">
    <property type="entry name" value="ATP_synth_F0_suH"/>
</dbReference>
<dbReference type="PANTHER" id="PTHR28207:SF1">
    <property type="entry name" value="ATP SYNTHASE SUBUNIT H, MITOCHONDRIAL"/>
    <property type="match status" value="1"/>
</dbReference>
<dbReference type="Proteomes" id="UP000022910">
    <property type="component" value="Unassembled WGS sequence"/>
</dbReference>
<protein>
    <submittedName>
        <fullName evidence="1">Uncharacterized protein</fullName>
    </submittedName>
</protein>
<dbReference type="STRING" id="1432141.A0A015JR02"/>
<evidence type="ECO:0000313" key="2">
    <source>
        <dbReference type="Proteomes" id="UP000022910"/>
    </source>
</evidence>